<dbReference type="EMBL" id="KV442054">
    <property type="protein sequence ID" value="OAQ27723.1"/>
    <property type="molecule type" value="Genomic_DNA"/>
</dbReference>
<evidence type="ECO:0008006" key="3">
    <source>
        <dbReference type="Google" id="ProtNLM"/>
    </source>
</evidence>
<evidence type="ECO:0000313" key="1">
    <source>
        <dbReference type="EMBL" id="OAQ27723.1"/>
    </source>
</evidence>
<protein>
    <recommendedName>
        <fullName evidence="3">F-box domain-containing protein</fullName>
    </recommendedName>
</protein>
<proteinExistence type="predicted"/>
<accession>A0A197JRY6</accession>
<sequence>MSIFHIPEIVAIVGPHLSTRDLFHFCLVNKLWNASFTPYLWQSLPSEPASPTPIYLLQIRRIKTWARFYALVEADILYEQHHFPSGDNGGNGATAASFDILTSRSKSYNMPFSLPALTRNGHWIRALTVEQSSLLIPYPPQQYRVVSLPPLDLNATFTVDTTQVLHHRHHHNLNPQFATPEILLHVFKRCPNLHTLKLIGTDIRAAEFYFWKRILTVGLPSSIKELDIELTTDIPMAMSTILPMLFRQCSPALQKLSVMIVKRYTYIQTRGTDIDTRQDIVDTPLPAMKDLSLKYVADGFYPPSAARFLSRCVNLETLTVTMLQPTWISAMKAYHQLRRLRVNNIVNGCLSLLAIAIVNSLPSLDALHLGLSGESIRRRKLVELVLATVLSAGRAGWRSLNLPLCGKASADALVKHCSTLEELELKRMDGVTGQHLYQILSTSPWLVKFDVEVVQGTLARISAEDFIDLDPFTDSPTPWPCESSLRVFRARIGGIPRSVACPPRVPQVRSPGQVEDIQRHVYKRLSRFTHLERLELGVQSVWHYYSSSQMSQYQEIKDKWGYHLDCLPMTLQSGLQILEPLKELRELNVSSMDTSIGVKEVKWMVQSWPRLEAVKGLTINNRGKMEQDADRWLRTNHPRIRLEASMDACKQNDSGNGTGGAGAG</sequence>
<dbReference type="PANTHER" id="PTHR16134:SF119">
    <property type="entry name" value="AT02038P-RELATED"/>
    <property type="match status" value="1"/>
</dbReference>
<evidence type="ECO:0000313" key="2">
    <source>
        <dbReference type="Proteomes" id="UP000078512"/>
    </source>
</evidence>
<dbReference type="PANTHER" id="PTHR16134">
    <property type="entry name" value="F-BOX/TPR REPEAT PROTEIN POF3"/>
    <property type="match status" value="1"/>
</dbReference>
<dbReference type="OrthoDB" id="2446104at2759"/>
<keyword evidence="2" id="KW-1185">Reference proteome</keyword>
<dbReference type="Proteomes" id="UP000078512">
    <property type="component" value="Unassembled WGS sequence"/>
</dbReference>
<gene>
    <name evidence="1" type="ORF">K457DRAFT_20726</name>
</gene>
<name>A0A197JRY6_9FUNG</name>
<dbReference type="SUPFAM" id="SSF52047">
    <property type="entry name" value="RNI-like"/>
    <property type="match status" value="1"/>
</dbReference>
<dbReference type="AlphaFoldDB" id="A0A197JRY6"/>
<reference evidence="1 2" key="1">
    <citation type="submission" date="2016-05" db="EMBL/GenBank/DDBJ databases">
        <title>Genome sequencing reveals origins of a unique bacterial endosymbiosis in the earliest lineages of terrestrial Fungi.</title>
        <authorList>
            <consortium name="DOE Joint Genome Institute"/>
            <person name="Uehling J."/>
            <person name="Gryganskyi A."/>
            <person name="Hameed K."/>
            <person name="Tschaplinski T."/>
            <person name="Misztal P."/>
            <person name="Wu S."/>
            <person name="Desiro A."/>
            <person name="Vande Pol N."/>
            <person name="Du Z.-Y."/>
            <person name="Zienkiewicz A."/>
            <person name="Zienkiewicz K."/>
            <person name="Morin E."/>
            <person name="Tisserant E."/>
            <person name="Splivallo R."/>
            <person name="Hainaut M."/>
            <person name="Henrissat B."/>
            <person name="Ohm R."/>
            <person name="Kuo A."/>
            <person name="Yan J."/>
            <person name="Lipzen A."/>
            <person name="Nolan M."/>
            <person name="Labutti K."/>
            <person name="Barry K."/>
            <person name="Goldstein A."/>
            <person name="Labbe J."/>
            <person name="Schadt C."/>
            <person name="Tuskan G."/>
            <person name="Grigoriev I."/>
            <person name="Martin F."/>
            <person name="Vilgalys R."/>
            <person name="Bonito G."/>
        </authorList>
    </citation>
    <scope>NUCLEOTIDE SEQUENCE [LARGE SCALE GENOMIC DNA]</scope>
    <source>
        <strain evidence="1 2">AG-77</strain>
    </source>
</reference>
<dbReference type="Gene3D" id="3.80.10.10">
    <property type="entry name" value="Ribonuclease Inhibitor"/>
    <property type="match status" value="1"/>
</dbReference>
<dbReference type="InterPro" id="IPR032675">
    <property type="entry name" value="LRR_dom_sf"/>
</dbReference>
<organism evidence="1 2">
    <name type="scientific">Linnemannia elongata AG-77</name>
    <dbReference type="NCBI Taxonomy" id="1314771"/>
    <lineage>
        <taxon>Eukaryota</taxon>
        <taxon>Fungi</taxon>
        <taxon>Fungi incertae sedis</taxon>
        <taxon>Mucoromycota</taxon>
        <taxon>Mortierellomycotina</taxon>
        <taxon>Mortierellomycetes</taxon>
        <taxon>Mortierellales</taxon>
        <taxon>Mortierellaceae</taxon>
        <taxon>Linnemannia</taxon>
    </lineage>
</organism>